<feature type="compositionally biased region" description="Basic and acidic residues" evidence="1">
    <location>
        <begin position="118"/>
        <end position="132"/>
    </location>
</feature>
<dbReference type="Proteomes" id="UP001363151">
    <property type="component" value="Unassembled WGS sequence"/>
</dbReference>
<sequence>MGLGLEALGISADDMTPAEAAELSRLLKQVKQLEAAAAEKDSGGRPGSRNGARARQQKGGGAIPALITSASAKEAAAASPSRARSPAKATTRPAYPSVRIGQSARAYAERQRLARAGEAQRAEHGDGDDFGGKRAAPRQRPDVATQRGPLARLSEYEADALASYKRVEEAEVGHLVALLIGTAANDVTFGALVSALKVAARGR</sequence>
<gene>
    <name evidence="2" type="ORF">SO694_000960108</name>
</gene>
<name>A0ABR1FSE5_AURAN</name>
<evidence type="ECO:0000313" key="3">
    <source>
        <dbReference type="Proteomes" id="UP001363151"/>
    </source>
</evidence>
<protein>
    <recommendedName>
        <fullName evidence="4">ENT domain-containing protein</fullName>
    </recommendedName>
</protein>
<evidence type="ECO:0000256" key="1">
    <source>
        <dbReference type="SAM" id="MobiDB-lite"/>
    </source>
</evidence>
<organism evidence="2 3">
    <name type="scientific">Aureococcus anophagefferens</name>
    <name type="common">Harmful bloom alga</name>
    <dbReference type="NCBI Taxonomy" id="44056"/>
    <lineage>
        <taxon>Eukaryota</taxon>
        <taxon>Sar</taxon>
        <taxon>Stramenopiles</taxon>
        <taxon>Ochrophyta</taxon>
        <taxon>Pelagophyceae</taxon>
        <taxon>Pelagomonadales</taxon>
        <taxon>Pelagomonadaceae</taxon>
        <taxon>Aureococcus</taxon>
    </lineage>
</organism>
<keyword evidence="3" id="KW-1185">Reference proteome</keyword>
<feature type="compositionally biased region" description="Low complexity" evidence="1">
    <location>
        <begin position="69"/>
        <end position="89"/>
    </location>
</feature>
<evidence type="ECO:0008006" key="4">
    <source>
        <dbReference type="Google" id="ProtNLM"/>
    </source>
</evidence>
<evidence type="ECO:0000313" key="2">
    <source>
        <dbReference type="EMBL" id="KAK7237324.1"/>
    </source>
</evidence>
<reference evidence="2 3" key="1">
    <citation type="submission" date="2024-03" db="EMBL/GenBank/DDBJ databases">
        <title>Aureococcus anophagefferens CCMP1851 and Kratosvirus quantuckense: Draft genome of a second virus-susceptible host strain in the model system.</title>
        <authorList>
            <person name="Chase E."/>
            <person name="Truchon A.R."/>
            <person name="Schepens W."/>
            <person name="Wilhelm S.W."/>
        </authorList>
    </citation>
    <scope>NUCLEOTIDE SEQUENCE [LARGE SCALE GENOMIC DNA]</scope>
    <source>
        <strain evidence="2 3">CCMP1851</strain>
    </source>
</reference>
<dbReference type="EMBL" id="JBBJCI010000252">
    <property type="protein sequence ID" value="KAK7237324.1"/>
    <property type="molecule type" value="Genomic_DNA"/>
</dbReference>
<proteinExistence type="predicted"/>
<accession>A0ABR1FSE5</accession>
<feature type="region of interest" description="Disordered" evidence="1">
    <location>
        <begin position="35"/>
        <end position="148"/>
    </location>
</feature>
<comment type="caution">
    <text evidence="2">The sequence shown here is derived from an EMBL/GenBank/DDBJ whole genome shotgun (WGS) entry which is preliminary data.</text>
</comment>